<dbReference type="Proteomes" id="UP000612349">
    <property type="component" value="Unassembled WGS sequence"/>
</dbReference>
<dbReference type="RefSeq" id="WP_229665199.1">
    <property type="nucleotide sequence ID" value="NZ_BMIP01000001.1"/>
</dbReference>
<dbReference type="AlphaFoldDB" id="A0A916YRY4"/>
<gene>
    <name evidence="1" type="ORF">GCM10010990_02570</name>
</gene>
<keyword evidence="2" id="KW-1185">Reference proteome</keyword>
<reference evidence="1" key="1">
    <citation type="journal article" date="2014" name="Int. J. Syst. Evol. Microbiol.">
        <title>Complete genome sequence of Corynebacterium casei LMG S-19264T (=DSM 44701T), isolated from a smear-ripened cheese.</title>
        <authorList>
            <consortium name="US DOE Joint Genome Institute (JGI-PGF)"/>
            <person name="Walter F."/>
            <person name="Albersmeier A."/>
            <person name="Kalinowski J."/>
            <person name="Ruckert C."/>
        </authorList>
    </citation>
    <scope>NUCLEOTIDE SEQUENCE</scope>
    <source>
        <strain evidence="1">CGMCC 1.15360</strain>
    </source>
</reference>
<accession>A0A916YRY4</accession>
<proteinExistence type="predicted"/>
<evidence type="ECO:0000313" key="1">
    <source>
        <dbReference type="EMBL" id="GGD56859.1"/>
    </source>
</evidence>
<organism evidence="1 2">
    <name type="scientific">Croceicoccus mobilis</name>
    <dbReference type="NCBI Taxonomy" id="1703339"/>
    <lineage>
        <taxon>Bacteria</taxon>
        <taxon>Pseudomonadati</taxon>
        <taxon>Pseudomonadota</taxon>
        <taxon>Alphaproteobacteria</taxon>
        <taxon>Sphingomonadales</taxon>
        <taxon>Erythrobacteraceae</taxon>
        <taxon>Croceicoccus</taxon>
    </lineage>
</organism>
<protein>
    <recommendedName>
        <fullName evidence="3">Phosphatidate cytidylyltransferase</fullName>
    </recommendedName>
</protein>
<dbReference type="EMBL" id="BMIP01000001">
    <property type="protein sequence ID" value="GGD56859.1"/>
    <property type="molecule type" value="Genomic_DNA"/>
</dbReference>
<sequence>MIGTKGGQELADRISAGLAAPVRDEIRAFAQRLGRSHDALAVLFYGSNLRSGSLEGVLDFYVLTDGPREKGLWPRVAYHEMEIGGETLRAKVAVMRLSTFRHAAQGRHADTTIWARFVQPCALAWAIDGAGDRMREAIASACQTAARFAAALGPGKGTERDFWGALFRATYRAELRVEKPGRELQILDFGAEHFDGLLPAAWSAAGIGFDADDGMLSPQLLATERAALIRRWENRRRMGKPLNVVRLLRAGTTFEGGARYLAWKVERHSGIKVPLTPFRERHPLICAPVLVSAYWREKRRRQKGA</sequence>
<comment type="caution">
    <text evidence="1">The sequence shown here is derived from an EMBL/GenBank/DDBJ whole genome shotgun (WGS) entry which is preliminary data.</text>
</comment>
<reference evidence="1" key="2">
    <citation type="submission" date="2020-09" db="EMBL/GenBank/DDBJ databases">
        <authorList>
            <person name="Sun Q."/>
            <person name="Zhou Y."/>
        </authorList>
    </citation>
    <scope>NUCLEOTIDE SEQUENCE</scope>
    <source>
        <strain evidence="1">CGMCC 1.15360</strain>
    </source>
</reference>
<evidence type="ECO:0000313" key="2">
    <source>
        <dbReference type="Proteomes" id="UP000612349"/>
    </source>
</evidence>
<name>A0A916YRY4_9SPHN</name>
<evidence type="ECO:0008006" key="3">
    <source>
        <dbReference type="Google" id="ProtNLM"/>
    </source>
</evidence>